<keyword evidence="20" id="KW-1185">Reference proteome</keyword>
<reference evidence="20" key="1">
    <citation type="journal article" date="2010" name="Stand. Genomic Sci.">
        <title>Complete genome sequence of 'Thermobaculum terrenum' type strain (YNP1).</title>
        <authorList>
            <person name="Kiss H."/>
            <person name="Cleland D."/>
            <person name="Lapidus A."/>
            <person name="Lucas S."/>
            <person name="Glavina Del Rio T."/>
            <person name="Nolan M."/>
            <person name="Tice H."/>
            <person name="Han C."/>
            <person name="Goodwin L."/>
            <person name="Pitluck S."/>
            <person name="Liolios K."/>
            <person name="Ivanova N."/>
            <person name="Mavromatis K."/>
            <person name="Ovchinnikova G."/>
            <person name="Pati A."/>
            <person name="Chen A."/>
            <person name="Palaniappan K."/>
            <person name="Land M."/>
            <person name="Hauser L."/>
            <person name="Chang Y."/>
            <person name="Jeffries C."/>
            <person name="Lu M."/>
            <person name="Brettin T."/>
            <person name="Detter J."/>
            <person name="Goker M."/>
            <person name="Tindall B."/>
            <person name="Beck B."/>
            <person name="McDermott T."/>
            <person name="Woyke T."/>
            <person name="Bristow J."/>
            <person name="Eisen J."/>
            <person name="Markowitz V."/>
            <person name="Hugenholtz P."/>
            <person name="Kyrpides N."/>
            <person name="Klenk H."/>
            <person name="Cheng J."/>
        </authorList>
    </citation>
    <scope>NUCLEOTIDE SEQUENCE [LARGE SCALE GENOMIC DNA]</scope>
    <source>
        <strain evidence="20">ATCC BAA-798 / YNP1</strain>
    </source>
</reference>
<dbReference type="InterPro" id="IPR001342">
    <property type="entry name" value="HDH_cat"/>
</dbReference>
<feature type="domain" description="Homoserine dehydrogenase catalytic" evidence="17">
    <location>
        <begin position="158"/>
        <end position="354"/>
    </location>
</feature>
<evidence type="ECO:0000256" key="2">
    <source>
        <dbReference type="ARBA" id="ARBA00005056"/>
    </source>
</evidence>
<dbReference type="GO" id="GO:0009089">
    <property type="term" value="P:lysine biosynthetic process via diaminopimelate"/>
    <property type="evidence" value="ECO:0007669"/>
    <property type="project" value="UniProtKB-ARBA"/>
</dbReference>
<comment type="pathway">
    <text evidence="3 15">Amino-acid biosynthesis; L-methionine biosynthesis via de novo pathway; L-homoserine from L-aspartate: step 3/3.</text>
</comment>
<dbReference type="SUPFAM" id="SSF55347">
    <property type="entry name" value="Glyceraldehyde-3-phosphate dehydrogenase-like, C-terminal domain"/>
    <property type="match status" value="1"/>
</dbReference>
<keyword evidence="7 15" id="KW-0791">Threonine biosynthesis</keyword>
<comment type="cofactor">
    <cofactor evidence="1">
        <name>a metal cation</name>
        <dbReference type="ChEBI" id="CHEBI:25213"/>
    </cofactor>
</comment>
<evidence type="ECO:0000256" key="1">
    <source>
        <dbReference type="ARBA" id="ARBA00001920"/>
    </source>
</evidence>
<dbReference type="STRING" id="525904.Tter_0844"/>
<dbReference type="AlphaFoldDB" id="D1CFQ5"/>
<feature type="domain" description="Aspartate/homoserine dehydrogenase NAD-binding" evidence="18">
    <location>
        <begin position="10"/>
        <end position="141"/>
    </location>
</feature>
<evidence type="ECO:0000259" key="18">
    <source>
        <dbReference type="Pfam" id="PF03447"/>
    </source>
</evidence>
<feature type="binding site" evidence="14">
    <location>
        <begin position="10"/>
        <end position="15"/>
    </location>
    <ligand>
        <name>NADP(+)</name>
        <dbReference type="ChEBI" id="CHEBI:58349"/>
    </ligand>
</feature>
<evidence type="ECO:0000259" key="17">
    <source>
        <dbReference type="Pfam" id="PF00742"/>
    </source>
</evidence>
<dbReference type="SUPFAM" id="SSF51735">
    <property type="entry name" value="NAD(P)-binding Rossmann-fold domains"/>
    <property type="match status" value="1"/>
</dbReference>
<dbReference type="PANTHER" id="PTHR43070">
    <property type="match status" value="1"/>
</dbReference>
<evidence type="ECO:0000256" key="13">
    <source>
        <dbReference type="PIRSR" id="PIRSR036497-1"/>
    </source>
</evidence>
<dbReference type="eggNOG" id="COG0460">
    <property type="taxonomic scope" value="Bacteria"/>
</dbReference>
<evidence type="ECO:0000313" key="19">
    <source>
        <dbReference type="EMBL" id="ACZ41761.1"/>
    </source>
</evidence>
<dbReference type="EC" id="1.1.1.3" evidence="5 15"/>
<sequence>MKSIGIFQLGLGKVGKSLVDLIIGNQHKWERLGWEVRYVALADSSGAIIPYSPYFSSEELMEIASYKLSGSKLADFGKYQFYDSLDVVESLPNYGLNVMIDCASGEHTLPVVLKALEAGWHVLLSNKQPLAVGLGEYSRLARYSDHLWYEATVGAGLPIISTLRSLLDCGDSIDYIQGVFSGTLGFISSKISSGTTFSEALREAVNLGYTEPDPRDDLSGVDVARKALILARSLGRQIEMSDIKLSPFIPDLSYEESVEEFMSRIEDYDQYFEQLSVQAAQSKQVVKYVARVPVDGDVTVGLESLPASTVFGSVSGPDNVFVFSTRNYKDNPIVVIGPGAGPVRTAMGIASDLLNLMR</sequence>
<evidence type="ECO:0000256" key="8">
    <source>
        <dbReference type="ARBA" id="ARBA00022857"/>
    </source>
</evidence>
<organism evidence="19 20">
    <name type="scientific">Thermobaculum terrenum (strain ATCC BAA-798 / CCMEE 7001 / YNP1)</name>
    <dbReference type="NCBI Taxonomy" id="525904"/>
    <lineage>
        <taxon>Bacteria</taxon>
        <taxon>Bacillati</taxon>
        <taxon>Chloroflexota</taxon>
        <taxon>Chloroflexia</taxon>
        <taxon>Candidatus Thermobaculales</taxon>
        <taxon>Candidatus Thermobaculaceae</taxon>
        <taxon>Thermobaculum</taxon>
    </lineage>
</organism>
<keyword evidence="8 14" id="KW-0521">NADP</keyword>
<dbReference type="Pfam" id="PF03447">
    <property type="entry name" value="NAD_binding_3"/>
    <property type="match status" value="1"/>
</dbReference>
<dbReference type="PROSITE" id="PS01042">
    <property type="entry name" value="HOMOSER_DHGENASE"/>
    <property type="match status" value="1"/>
</dbReference>
<evidence type="ECO:0000256" key="12">
    <source>
        <dbReference type="ARBA" id="ARBA00049031"/>
    </source>
</evidence>
<dbReference type="InterPro" id="IPR036291">
    <property type="entry name" value="NAD(P)-bd_dom_sf"/>
</dbReference>
<dbReference type="HOGENOM" id="CLU_009116_0_0_0"/>
<dbReference type="UniPathway" id="UPA00051">
    <property type="reaction ID" value="UER00465"/>
</dbReference>
<evidence type="ECO:0000256" key="11">
    <source>
        <dbReference type="ARBA" id="ARBA00048841"/>
    </source>
</evidence>
<feature type="active site" description="Proton donor" evidence="13">
    <location>
        <position position="226"/>
    </location>
</feature>
<proteinExistence type="inferred from homology"/>
<dbReference type="KEGG" id="ttr:Tter_0844"/>
<evidence type="ECO:0000256" key="7">
    <source>
        <dbReference type="ARBA" id="ARBA00022697"/>
    </source>
</evidence>
<dbReference type="GO" id="GO:0004412">
    <property type="term" value="F:homoserine dehydrogenase activity"/>
    <property type="evidence" value="ECO:0007669"/>
    <property type="project" value="UniProtKB-EC"/>
</dbReference>
<protein>
    <recommendedName>
        <fullName evidence="5 15">Homoserine dehydrogenase</fullName>
        <ecNumber evidence="5 15">1.1.1.3</ecNumber>
    </recommendedName>
</protein>
<dbReference type="GO" id="GO:0009090">
    <property type="term" value="P:homoserine biosynthetic process"/>
    <property type="evidence" value="ECO:0007669"/>
    <property type="project" value="UniProtKB-ARBA"/>
</dbReference>
<comment type="similarity">
    <text evidence="4 16">Belongs to the homoserine dehydrogenase family.</text>
</comment>
<name>D1CFQ5_THET1</name>
<comment type="catalytic activity">
    <reaction evidence="11">
        <text>L-homoserine + NADP(+) = L-aspartate 4-semialdehyde + NADPH + H(+)</text>
        <dbReference type="Rhea" id="RHEA:15761"/>
        <dbReference type="ChEBI" id="CHEBI:15378"/>
        <dbReference type="ChEBI" id="CHEBI:57476"/>
        <dbReference type="ChEBI" id="CHEBI:57783"/>
        <dbReference type="ChEBI" id="CHEBI:58349"/>
        <dbReference type="ChEBI" id="CHEBI:537519"/>
        <dbReference type="EC" id="1.1.1.3"/>
    </reaction>
    <physiologicalReaction direction="right-to-left" evidence="11">
        <dbReference type="Rhea" id="RHEA:15763"/>
    </physiologicalReaction>
</comment>
<dbReference type="RefSeq" id="WP_012874796.1">
    <property type="nucleotide sequence ID" value="NC_013525.1"/>
</dbReference>
<dbReference type="OrthoDB" id="9799110at2"/>
<evidence type="ECO:0000256" key="9">
    <source>
        <dbReference type="ARBA" id="ARBA00023002"/>
    </source>
</evidence>
<evidence type="ECO:0000256" key="14">
    <source>
        <dbReference type="PIRSR" id="PIRSR036497-2"/>
    </source>
</evidence>
<dbReference type="GO" id="GO:0009088">
    <property type="term" value="P:threonine biosynthetic process"/>
    <property type="evidence" value="ECO:0007669"/>
    <property type="project" value="UniProtKB-UniPathway"/>
</dbReference>
<feature type="binding site" evidence="14">
    <location>
        <position position="211"/>
    </location>
    <ligand>
        <name>L-homoserine</name>
        <dbReference type="ChEBI" id="CHEBI:57476"/>
    </ligand>
</feature>
<dbReference type="FunFam" id="3.30.360.10:FF:000006">
    <property type="entry name" value="Bifunctional aspartokinase/homoserine dehydrogenase"/>
    <property type="match status" value="1"/>
</dbReference>
<keyword evidence="9 15" id="KW-0560">Oxidoreductase</keyword>
<dbReference type="InterPro" id="IPR011147">
    <property type="entry name" value="Bifunc_Aspkin/hSer_DH"/>
</dbReference>
<evidence type="ECO:0000256" key="15">
    <source>
        <dbReference type="RuleBase" id="RU000579"/>
    </source>
</evidence>
<dbReference type="PANTHER" id="PTHR43070:SF3">
    <property type="entry name" value="HOMOSERINE DEHYDROGENASE"/>
    <property type="match status" value="1"/>
</dbReference>
<dbReference type="Gene3D" id="3.30.360.10">
    <property type="entry name" value="Dihydrodipicolinate Reductase, domain 2"/>
    <property type="match status" value="1"/>
</dbReference>
<comment type="catalytic activity">
    <reaction evidence="12">
        <text>L-homoserine + NAD(+) = L-aspartate 4-semialdehyde + NADH + H(+)</text>
        <dbReference type="Rhea" id="RHEA:15757"/>
        <dbReference type="ChEBI" id="CHEBI:15378"/>
        <dbReference type="ChEBI" id="CHEBI:57476"/>
        <dbReference type="ChEBI" id="CHEBI:57540"/>
        <dbReference type="ChEBI" id="CHEBI:57945"/>
        <dbReference type="ChEBI" id="CHEBI:537519"/>
        <dbReference type="EC" id="1.1.1.3"/>
    </reaction>
    <physiologicalReaction direction="right-to-left" evidence="12">
        <dbReference type="Rhea" id="RHEA:15759"/>
    </physiologicalReaction>
</comment>
<dbReference type="PIRSF" id="PIRSF036497">
    <property type="entry name" value="HDH_short"/>
    <property type="match status" value="1"/>
</dbReference>
<dbReference type="Proteomes" id="UP000000323">
    <property type="component" value="Chromosome 1"/>
</dbReference>
<evidence type="ECO:0000256" key="16">
    <source>
        <dbReference type="RuleBase" id="RU004171"/>
    </source>
</evidence>
<dbReference type="InterPro" id="IPR019811">
    <property type="entry name" value="HDH_CS"/>
</dbReference>
<comment type="pathway">
    <text evidence="2 15">Amino-acid biosynthesis; L-threonine biosynthesis; L-threonine from L-aspartate: step 3/5.</text>
</comment>
<evidence type="ECO:0000256" key="10">
    <source>
        <dbReference type="ARBA" id="ARBA00023167"/>
    </source>
</evidence>
<dbReference type="GO" id="GO:0009086">
    <property type="term" value="P:methionine biosynthetic process"/>
    <property type="evidence" value="ECO:0007669"/>
    <property type="project" value="UniProtKB-KW"/>
</dbReference>
<evidence type="ECO:0000256" key="4">
    <source>
        <dbReference type="ARBA" id="ARBA00006753"/>
    </source>
</evidence>
<evidence type="ECO:0000256" key="3">
    <source>
        <dbReference type="ARBA" id="ARBA00005062"/>
    </source>
</evidence>
<evidence type="ECO:0000256" key="6">
    <source>
        <dbReference type="ARBA" id="ARBA00022605"/>
    </source>
</evidence>
<gene>
    <name evidence="19" type="ordered locus">Tter_0844</name>
</gene>
<dbReference type="InterPro" id="IPR005106">
    <property type="entry name" value="Asp/hSer_DH_NAD-bd"/>
</dbReference>
<dbReference type="GO" id="GO:0050661">
    <property type="term" value="F:NADP binding"/>
    <property type="evidence" value="ECO:0007669"/>
    <property type="project" value="InterPro"/>
</dbReference>
<dbReference type="InterPro" id="IPR022697">
    <property type="entry name" value="HDH_short"/>
</dbReference>
<dbReference type="Pfam" id="PF00742">
    <property type="entry name" value="Homoserine_dh"/>
    <property type="match status" value="1"/>
</dbReference>
<dbReference type="EMBL" id="CP001825">
    <property type="protein sequence ID" value="ACZ41761.1"/>
    <property type="molecule type" value="Genomic_DNA"/>
</dbReference>
<evidence type="ECO:0000256" key="5">
    <source>
        <dbReference type="ARBA" id="ARBA00013213"/>
    </source>
</evidence>
<feature type="binding site" evidence="14">
    <location>
        <position position="127"/>
    </location>
    <ligand>
        <name>NADPH</name>
        <dbReference type="ChEBI" id="CHEBI:57783"/>
    </ligand>
</feature>
<keyword evidence="10 15" id="KW-0486">Methionine biosynthesis</keyword>
<dbReference type="Gene3D" id="3.40.50.720">
    <property type="entry name" value="NAD(P)-binding Rossmann-like Domain"/>
    <property type="match status" value="1"/>
</dbReference>
<keyword evidence="6 15" id="KW-0028">Amino-acid biosynthesis</keyword>
<dbReference type="UniPathway" id="UPA00050">
    <property type="reaction ID" value="UER00063"/>
</dbReference>
<evidence type="ECO:0000313" key="20">
    <source>
        <dbReference type="Proteomes" id="UP000000323"/>
    </source>
</evidence>
<accession>D1CFQ5</accession>